<gene>
    <name evidence="1" type="ORF">MtrDRAFT_AC173289g8v1</name>
    <name evidence="2" type="ORF">MtrunA17_Chr2g0294041</name>
</gene>
<dbReference type="AlphaFoldDB" id="A2Q665"/>
<dbReference type="EMBL" id="AC173289">
    <property type="protein sequence ID" value="ABN09085.1"/>
    <property type="molecule type" value="Genomic_DNA"/>
</dbReference>
<protein>
    <submittedName>
        <fullName evidence="1">Uncharacterized protein</fullName>
    </submittedName>
</protein>
<dbReference type="Proteomes" id="UP000265566">
    <property type="component" value="Chromosome 2"/>
</dbReference>
<dbReference type="Gramene" id="rna8798">
    <property type="protein sequence ID" value="RHN73024.1"/>
    <property type="gene ID" value="gene8798"/>
</dbReference>
<dbReference type="EMBL" id="PSQE01000002">
    <property type="protein sequence ID" value="RHN73024.1"/>
    <property type="molecule type" value="Genomic_DNA"/>
</dbReference>
<name>A2Q665_MEDTR</name>
<organism evidence="1">
    <name type="scientific">Medicago truncatula</name>
    <name type="common">Barrel medic</name>
    <name type="synonym">Medicago tribuloides</name>
    <dbReference type="NCBI Taxonomy" id="3880"/>
    <lineage>
        <taxon>Eukaryota</taxon>
        <taxon>Viridiplantae</taxon>
        <taxon>Streptophyta</taxon>
        <taxon>Embryophyta</taxon>
        <taxon>Tracheophyta</taxon>
        <taxon>Spermatophyta</taxon>
        <taxon>Magnoliopsida</taxon>
        <taxon>eudicotyledons</taxon>
        <taxon>Gunneridae</taxon>
        <taxon>Pentapetalae</taxon>
        <taxon>rosids</taxon>
        <taxon>fabids</taxon>
        <taxon>Fabales</taxon>
        <taxon>Fabaceae</taxon>
        <taxon>Papilionoideae</taxon>
        <taxon>50 kb inversion clade</taxon>
        <taxon>NPAAA clade</taxon>
        <taxon>Hologalegina</taxon>
        <taxon>IRL clade</taxon>
        <taxon>Trifolieae</taxon>
        <taxon>Medicago</taxon>
    </lineage>
</organism>
<reference evidence="2" key="3">
    <citation type="journal article" date="2018" name="Nat. Plants">
        <title>Whole-genome landscape of Medicago truncatula symbiotic genes.</title>
        <authorList>
            <person name="Pecrix Y."/>
            <person name="Gamas P."/>
            <person name="Carrere S."/>
        </authorList>
    </citation>
    <scope>NUCLEOTIDE SEQUENCE</scope>
    <source>
        <tissue evidence="2">Leaves</tissue>
    </source>
</reference>
<proteinExistence type="predicted"/>
<sequence>MILPLEDVQVPRPPEQEALDEIADEEDGEYVFLDLGGRLSRIRDHVYVVMSSGVVPQRSEACHCFEEVLREVHGGKVYRRNVEGGRGVIIG</sequence>
<evidence type="ECO:0000313" key="2">
    <source>
        <dbReference type="EMBL" id="RHN73024.1"/>
    </source>
</evidence>
<reference evidence="1" key="2">
    <citation type="submission" date="2007-03" db="EMBL/GenBank/DDBJ databases">
        <authorList>
            <consortium name="The International Medicago Genome Annotation Group"/>
        </authorList>
    </citation>
    <scope>NUCLEOTIDE SEQUENCE</scope>
</reference>
<evidence type="ECO:0000313" key="1">
    <source>
        <dbReference type="EMBL" id="ABN09085.1"/>
    </source>
</evidence>
<reference evidence="1" key="1">
    <citation type="submission" date="2005-12" db="EMBL/GenBank/DDBJ databases">
        <authorList>
            <person name="Town C.D."/>
        </authorList>
    </citation>
    <scope>NUCLEOTIDE SEQUENCE</scope>
</reference>
<accession>A2Q665</accession>